<organism evidence="2 3">
    <name type="scientific">Pseudomonas gingeri</name>
    <dbReference type="NCBI Taxonomy" id="117681"/>
    <lineage>
        <taxon>Bacteria</taxon>
        <taxon>Pseudomonadati</taxon>
        <taxon>Pseudomonadota</taxon>
        <taxon>Gammaproteobacteria</taxon>
        <taxon>Pseudomonadales</taxon>
        <taxon>Pseudomonadaceae</taxon>
        <taxon>Pseudomonas</taxon>
    </lineage>
</organism>
<dbReference type="Proteomes" id="UP000582981">
    <property type="component" value="Unassembled WGS sequence"/>
</dbReference>
<feature type="domain" description="Transposase IS4-like" evidence="1">
    <location>
        <begin position="132"/>
        <end position="363"/>
    </location>
</feature>
<dbReference type="GO" id="GO:0006313">
    <property type="term" value="P:DNA transposition"/>
    <property type="evidence" value="ECO:0007669"/>
    <property type="project" value="InterPro"/>
</dbReference>
<dbReference type="PANTHER" id="PTHR37529">
    <property type="entry name" value="TRANSPOSASE INSG FOR INSERTION SEQUENCE ELEMENT IS4-RELATED"/>
    <property type="match status" value="1"/>
</dbReference>
<gene>
    <name evidence="2" type="ORF">HX829_32770</name>
</gene>
<dbReference type="NCBIfam" id="NF033592">
    <property type="entry name" value="transpos_IS4_1"/>
    <property type="match status" value="1"/>
</dbReference>
<dbReference type="GO" id="GO:0003677">
    <property type="term" value="F:DNA binding"/>
    <property type="evidence" value="ECO:0007669"/>
    <property type="project" value="InterPro"/>
</dbReference>
<evidence type="ECO:0000313" key="2">
    <source>
        <dbReference type="EMBL" id="NWB51253.1"/>
    </source>
</evidence>
<dbReference type="PANTHER" id="PTHR37529:SF1">
    <property type="entry name" value="TRANSPOSASE INSG FOR INSERTION SEQUENCE ELEMENT IS4-RELATED"/>
    <property type="match status" value="1"/>
</dbReference>
<sequence length="461" mass="52301">MNRRRQILRQQRQRIHRHTTSCDAYTFFNLLTAPELLQRVESVLPEHRERLFPPTETLSMFLAQAMSADRSCQNAVNDLSIKRACSGLKPNSTRTGAYCKARKRLPVEMVSTLVRHTGSAISDQVAASWRWMGRPVRLVDGTTVTMPDTAANQSAYPQSRGQKVGLGFPICRVVGIVCLASGAVLDVSLGRFRGKGGDEQTLLRSMLDTLNRGDILLGDAYYATYFLLCELQRKGVDGVFEQYGARRRKTDFRLGQDLGPEDHLIELKKPKQRPPWMGQEYYEQAPERLTVRELKVDGKILVTTLCCPKRTPKTALKVLFKGRWHVELDLRNLKATLGLGQLSCKTPGMAVKELWIYFLAHNLIRMIMAQSALLADCLPRELSFKHSLQLWLALRQYGSADGEDEMSNLLMLVAQRRVGNRPGRIEPRAVKRRPQAYPLLTKPRRAARADVRKYGHPKHVK</sequence>
<dbReference type="Pfam" id="PF01609">
    <property type="entry name" value="DDE_Tnp_1"/>
    <property type="match status" value="1"/>
</dbReference>
<protein>
    <submittedName>
        <fullName evidence="2">IS4 family transposase</fullName>
    </submittedName>
</protein>
<evidence type="ECO:0000259" key="1">
    <source>
        <dbReference type="Pfam" id="PF01609"/>
    </source>
</evidence>
<name>A0A7Y8BQ08_9PSED</name>
<dbReference type="InterPro" id="IPR047952">
    <property type="entry name" value="Transpos_IS4"/>
</dbReference>
<dbReference type="SUPFAM" id="SSF53098">
    <property type="entry name" value="Ribonuclease H-like"/>
    <property type="match status" value="1"/>
</dbReference>
<reference evidence="2 3" key="1">
    <citation type="submission" date="2020-04" db="EMBL/GenBank/DDBJ databases">
        <title>Molecular characterization of pseudomonads from Agaricus bisporus reveal novel blotch 2 pathogens in Western Europe.</title>
        <authorList>
            <person name="Taparia T."/>
            <person name="Krijger M."/>
            <person name="Haynes E."/>
            <person name="Elpinstone J.G."/>
            <person name="Noble R."/>
            <person name="Van Der Wolf J."/>
        </authorList>
    </citation>
    <scope>NUCLEOTIDE SEQUENCE [LARGE SCALE GENOMIC DNA]</scope>
    <source>
        <strain evidence="2 3">F1001</strain>
    </source>
</reference>
<dbReference type="AlphaFoldDB" id="A0A7Y8BQ08"/>
<dbReference type="GO" id="GO:0004803">
    <property type="term" value="F:transposase activity"/>
    <property type="evidence" value="ECO:0007669"/>
    <property type="project" value="InterPro"/>
</dbReference>
<dbReference type="RefSeq" id="WP_177145894.1">
    <property type="nucleotide sequence ID" value="NZ_JACAPU010000069.1"/>
</dbReference>
<dbReference type="EMBL" id="JACAPU010000069">
    <property type="protein sequence ID" value="NWB51253.1"/>
    <property type="molecule type" value="Genomic_DNA"/>
</dbReference>
<dbReference type="InterPro" id="IPR002559">
    <property type="entry name" value="Transposase_11"/>
</dbReference>
<evidence type="ECO:0000313" key="3">
    <source>
        <dbReference type="Proteomes" id="UP000582981"/>
    </source>
</evidence>
<dbReference type="InterPro" id="IPR012337">
    <property type="entry name" value="RNaseH-like_sf"/>
</dbReference>
<proteinExistence type="predicted"/>
<accession>A0A7Y8BQ08</accession>
<comment type="caution">
    <text evidence="2">The sequence shown here is derived from an EMBL/GenBank/DDBJ whole genome shotgun (WGS) entry which is preliminary data.</text>
</comment>